<sequence length="90" mass="10625">MDLDQQENSLVIERKCQAEHKTLKKSINLYALIAKSNNEFVQNFELFNLNIFTQVDILTEYKEGFESRYIEYPTPLCNCYLTISSFFPET</sequence>
<dbReference type="AlphaFoldDB" id="A0A3M7SW45"/>
<comment type="caution">
    <text evidence="1">The sequence shown here is derived from an EMBL/GenBank/DDBJ whole genome shotgun (WGS) entry which is preliminary data.</text>
</comment>
<evidence type="ECO:0000313" key="1">
    <source>
        <dbReference type="EMBL" id="RNA40044.1"/>
    </source>
</evidence>
<proteinExistence type="predicted"/>
<dbReference type="Proteomes" id="UP000276133">
    <property type="component" value="Unassembled WGS sequence"/>
</dbReference>
<reference evidence="1 2" key="1">
    <citation type="journal article" date="2018" name="Sci. Rep.">
        <title>Genomic signatures of local adaptation to the degree of environmental predictability in rotifers.</title>
        <authorList>
            <person name="Franch-Gras L."/>
            <person name="Hahn C."/>
            <person name="Garcia-Roger E.M."/>
            <person name="Carmona M.J."/>
            <person name="Serra M."/>
            <person name="Gomez A."/>
        </authorList>
    </citation>
    <scope>NUCLEOTIDE SEQUENCE [LARGE SCALE GENOMIC DNA]</scope>
    <source>
        <strain evidence="1">HYR1</strain>
    </source>
</reference>
<protein>
    <submittedName>
        <fullName evidence="1">Uncharacterized protein</fullName>
    </submittedName>
</protein>
<gene>
    <name evidence="1" type="ORF">BpHYR1_029015</name>
</gene>
<dbReference type="EMBL" id="REGN01000684">
    <property type="protein sequence ID" value="RNA40044.1"/>
    <property type="molecule type" value="Genomic_DNA"/>
</dbReference>
<organism evidence="1 2">
    <name type="scientific">Brachionus plicatilis</name>
    <name type="common">Marine rotifer</name>
    <name type="synonym">Brachionus muelleri</name>
    <dbReference type="NCBI Taxonomy" id="10195"/>
    <lineage>
        <taxon>Eukaryota</taxon>
        <taxon>Metazoa</taxon>
        <taxon>Spiralia</taxon>
        <taxon>Gnathifera</taxon>
        <taxon>Rotifera</taxon>
        <taxon>Eurotatoria</taxon>
        <taxon>Monogononta</taxon>
        <taxon>Pseudotrocha</taxon>
        <taxon>Ploima</taxon>
        <taxon>Brachionidae</taxon>
        <taxon>Brachionus</taxon>
    </lineage>
</organism>
<accession>A0A3M7SW45</accession>
<evidence type="ECO:0000313" key="2">
    <source>
        <dbReference type="Proteomes" id="UP000276133"/>
    </source>
</evidence>
<name>A0A3M7SW45_BRAPC</name>
<keyword evidence="2" id="KW-1185">Reference proteome</keyword>